<keyword evidence="1" id="KW-1133">Transmembrane helix</keyword>
<evidence type="ECO:0000256" key="1">
    <source>
        <dbReference type="SAM" id="Phobius"/>
    </source>
</evidence>
<protein>
    <submittedName>
        <fullName evidence="3">Uncharacterized protein</fullName>
    </submittedName>
</protein>
<comment type="caution">
    <text evidence="3">The sequence shown here is derived from an EMBL/GenBank/DDBJ whole genome shotgun (WGS) entry which is preliminary data.</text>
</comment>
<gene>
    <name evidence="3" type="ORF">NPIL_210511</name>
</gene>
<evidence type="ECO:0000313" key="4">
    <source>
        <dbReference type="Proteomes" id="UP000887013"/>
    </source>
</evidence>
<keyword evidence="1" id="KW-0812">Transmembrane</keyword>
<keyword evidence="2" id="KW-0732">Signal</keyword>
<keyword evidence="1" id="KW-0472">Membrane</keyword>
<dbReference type="EMBL" id="BMAW01068530">
    <property type="protein sequence ID" value="GFT65005.1"/>
    <property type="molecule type" value="Genomic_DNA"/>
</dbReference>
<proteinExistence type="predicted"/>
<feature type="transmembrane region" description="Helical" evidence="1">
    <location>
        <begin position="6"/>
        <end position="24"/>
    </location>
</feature>
<reference evidence="3" key="1">
    <citation type="submission" date="2020-08" db="EMBL/GenBank/DDBJ databases">
        <title>Multicomponent nature underlies the extraordinary mechanical properties of spider dragline silk.</title>
        <authorList>
            <person name="Kono N."/>
            <person name="Nakamura H."/>
            <person name="Mori M."/>
            <person name="Yoshida Y."/>
            <person name="Ohtoshi R."/>
            <person name="Malay A.D."/>
            <person name="Moran D.A.P."/>
            <person name="Tomita M."/>
            <person name="Numata K."/>
            <person name="Arakawa K."/>
        </authorList>
    </citation>
    <scope>NUCLEOTIDE SEQUENCE</scope>
</reference>
<evidence type="ECO:0000256" key="2">
    <source>
        <dbReference type="SAM" id="SignalP"/>
    </source>
</evidence>
<organism evidence="3 4">
    <name type="scientific">Nephila pilipes</name>
    <name type="common">Giant wood spider</name>
    <name type="synonym">Nephila maculata</name>
    <dbReference type="NCBI Taxonomy" id="299642"/>
    <lineage>
        <taxon>Eukaryota</taxon>
        <taxon>Metazoa</taxon>
        <taxon>Ecdysozoa</taxon>
        <taxon>Arthropoda</taxon>
        <taxon>Chelicerata</taxon>
        <taxon>Arachnida</taxon>
        <taxon>Araneae</taxon>
        <taxon>Araneomorphae</taxon>
        <taxon>Entelegynae</taxon>
        <taxon>Araneoidea</taxon>
        <taxon>Nephilidae</taxon>
        <taxon>Nephila</taxon>
    </lineage>
</organism>
<keyword evidence="4" id="KW-1185">Reference proteome</keyword>
<feature type="signal peptide" evidence="2">
    <location>
        <begin position="1"/>
        <end position="17"/>
    </location>
</feature>
<feature type="chain" id="PRO_5036473480" evidence="2">
    <location>
        <begin position="18"/>
        <end position="99"/>
    </location>
</feature>
<name>A0A8X6PGD3_NEPPI</name>
<dbReference type="Proteomes" id="UP000887013">
    <property type="component" value="Unassembled WGS sequence"/>
</dbReference>
<accession>A0A8X6PGD3</accession>
<sequence>MRTQCAFILNNLALCFANGFLGLLKRAVPSKQITLTWERASSEIMVSLSVTFGDNFFPLQTHLMYALEQILQRRSYDLASTRFYLCFVGDRPAVGLVHQ</sequence>
<dbReference type="AlphaFoldDB" id="A0A8X6PGD3"/>
<evidence type="ECO:0000313" key="3">
    <source>
        <dbReference type="EMBL" id="GFT65005.1"/>
    </source>
</evidence>